<keyword evidence="3" id="KW-1185">Reference proteome</keyword>
<dbReference type="OrthoDB" id="5396806at2759"/>
<evidence type="ECO:0000313" key="3">
    <source>
        <dbReference type="Proteomes" id="UP000022910"/>
    </source>
</evidence>
<evidence type="ECO:0000256" key="1">
    <source>
        <dbReference type="SAM" id="MobiDB-lite"/>
    </source>
</evidence>
<feature type="compositionally biased region" description="Polar residues" evidence="1">
    <location>
        <begin position="18"/>
        <end position="28"/>
    </location>
</feature>
<evidence type="ECO:0000313" key="2">
    <source>
        <dbReference type="EMBL" id="EXX79346.1"/>
    </source>
</evidence>
<dbReference type="STRING" id="1432141.A0A015M2W9"/>
<reference evidence="2 3" key="1">
    <citation type="submission" date="2014-02" db="EMBL/GenBank/DDBJ databases">
        <title>Single nucleus genome sequencing reveals high similarity among nuclei of an endomycorrhizal fungus.</title>
        <authorList>
            <person name="Lin K."/>
            <person name="Geurts R."/>
            <person name="Zhang Z."/>
            <person name="Limpens E."/>
            <person name="Saunders D.G."/>
            <person name="Mu D."/>
            <person name="Pang E."/>
            <person name="Cao H."/>
            <person name="Cha H."/>
            <person name="Lin T."/>
            <person name="Zhou Q."/>
            <person name="Shang Y."/>
            <person name="Li Y."/>
            <person name="Ivanov S."/>
            <person name="Sharma T."/>
            <person name="Velzen R.V."/>
            <person name="Ruijter N.D."/>
            <person name="Aanen D.K."/>
            <person name="Win J."/>
            <person name="Kamoun S."/>
            <person name="Bisseling T."/>
            <person name="Huang S."/>
        </authorList>
    </citation>
    <scope>NUCLEOTIDE SEQUENCE [LARGE SCALE GENOMIC DNA]</scope>
    <source>
        <strain evidence="3">DAOM197198w</strain>
    </source>
</reference>
<dbReference type="HOGENOM" id="CLU_2086079_0_0_1"/>
<feature type="compositionally biased region" description="Low complexity" evidence="1">
    <location>
        <begin position="41"/>
        <end position="69"/>
    </location>
</feature>
<organism evidence="2 3">
    <name type="scientific">Rhizophagus irregularis (strain DAOM 197198w)</name>
    <name type="common">Glomus intraradices</name>
    <dbReference type="NCBI Taxonomy" id="1432141"/>
    <lineage>
        <taxon>Eukaryota</taxon>
        <taxon>Fungi</taxon>
        <taxon>Fungi incertae sedis</taxon>
        <taxon>Mucoromycota</taxon>
        <taxon>Glomeromycotina</taxon>
        <taxon>Glomeromycetes</taxon>
        <taxon>Glomerales</taxon>
        <taxon>Glomeraceae</taxon>
        <taxon>Rhizophagus</taxon>
    </lineage>
</organism>
<dbReference type="AlphaFoldDB" id="A0A015M2W9"/>
<sequence>MYGPDAQRIMGYYDPTYGQASPVTSTGYQGRDNKYTSDTANNTNSQTNNQQSTGTQQSTNQQGGQNPQQAYPLGMPQYYPYYYLNQFPSAAYQQSGYGQPYVNKSIYPMYNHPTKPG</sequence>
<name>A0A015M2W9_RHIIW</name>
<protein>
    <submittedName>
        <fullName evidence="2">Uncharacterized protein</fullName>
    </submittedName>
</protein>
<accession>A0A015M2W9</accession>
<proteinExistence type="predicted"/>
<comment type="caution">
    <text evidence="2">The sequence shown here is derived from an EMBL/GenBank/DDBJ whole genome shotgun (WGS) entry which is preliminary data.</text>
</comment>
<dbReference type="OMA" id="MYQNQFP"/>
<gene>
    <name evidence="2" type="ORF">RirG_006500</name>
</gene>
<feature type="region of interest" description="Disordered" evidence="1">
    <location>
        <begin position="11"/>
        <end position="72"/>
    </location>
</feature>
<dbReference type="EMBL" id="JEMT01004069">
    <property type="protein sequence ID" value="EXX79346.1"/>
    <property type="molecule type" value="Genomic_DNA"/>
</dbReference>
<dbReference type="Proteomes" id="UP000022910">
    <property type="component" value="Unassembled WGS sequence"/>
</dbReference>